<gene>
    <name evidence="11" type="ORF">J5U18_01995</name>
</gene>
<reference evidence="11" key="1">
    <citation type="submission" date="2021-03" db="EMBL/GenBank/DDBJ databases">
        <authorList>
            <person name="Lu T."/>
            <person name="Wang Q."/>
            <person name="Han X."/>
        </authorList>
    </citation>
    <scope>NUCLEOTIDE SEQUENCE</scope>
    <source>
        <strain evidence="11">WQ 2009</strain>
    </source>
</reference>
<dbReference type="Pfam" id="PF07660">
    <property type="entry name" value="STN"/>
    <property type="match status" value="1"/>
</dbReference>
<feature type="chain" id="PRO_5035715301" evidence="8">
    <location>
        <begin position="18"/>
        <end position="1209"/>
    </location>
</feature>
<dbReference type="SUPFAM" id="SSF49464">
    <property type="entry name" value="Carboxypeptidase regulatory domain-like"/>
    <property type="match status" value="1"/>
</dbReference>
<dbReference type="AlphaFoldDB" id="A0A8T4HA56"/>
<dbReference type="EMBL" id="JAGKSB010000002">
    <property type="protein sequence ID" value="MBP3942347.1"/>
    <property type="molecule type" value="Genomic_DNA"/>
</dbReference>
<keyword evidence="8" id="KW-0732">Signal</keyword>
<keyword evidence="2 7" id="KW-0813">Transport</keyword>
<evidence type="ECO:0000256" key="8">
    <source>
        <dbReference type="SAM" id="SignalP"/>
    </source>
</evidence>
<evidence type="ECO:0000259" key="10">
    <source>
        <dbReference type="Pfam" id="PF07715"/>
    </source>
</evidence>
<evidence type="ECO:0000256" key="2">
    <source>
        <dbReference type="ARBA" id="ARBA00022448"/>
    </source>
</evidence>
<dbReference type="Gene3D" id="2.170.130.10">
    <property type="entry name" value="TonB-dependent receptor, plug domain"/>
    <property type="match status" value="1"/>
</dbReference>
<feature type="domain" description="TonB-dependent receptor plug" evidence="10">
    <location>
        <begin position="207"/>
        <end position="330"/>
    </location>
</feature>
<dbReference type="InterPro" id="IPR012910">
    <property type="entry name" value="Plug_dom"/>
</dbReference>
<dbReference type="Proteomes" id="UP000679691">
    <property type="component" value="Unassembled WGS sequence"/>
</dbReference>
<comment type="similarity">
    <text evidence="7">Belongs to the TonB-dependent receptor family.</text>
</comment>
<dbReference type="SUPFAM" id="SSF56935">
    <property type="entry name" value="Porins"/>
    <property type="match status" value="1"/>
</dbReference>
<evidence type="ECO:0000313" key="11">
    <source>
        <dbReference type="EMBL" id="MBP3942347.1"/>
    </source>
</evidence>
<dbReference type="Gene3D" id="2.40.170.20">
    <property type="entry name" value="TonB-dependent receptor, beta-barrel domain"/>
    <property type="match status" value="1"/>
</dbReference>
<keyword evidence="3 7" id="KW-1134">Transmembrane beta strand</keyword>
<keyword evidence="12" id="KW-1185">Reference proteome</keyword>
<evidence type="ECO:0000256" key="1">
    <source>
        <dbReference type="ARBA" id="ARBA00004571"/>
    </source>
</evidence>
<dbReference type="GO" id="GO:0009279">
    <property type="term" value="C:cell outer membrane"/>
    <property type="evidence" value="ECO:0007669"/>
    <property type="project" value="UniProtKB-SubCell"/>
</dbReference>
<keyword evidence="5 7" id="KW-0472">Membrane</keyword>
<dbReference type="NCBIfam" id="TIGR04056">
    <property type="entry name" value="OMP_RagA_SusC"/>
    <property type="match status" value="1"/>
</dbReference>
<dbReference type="PROSITE" id="PS52016">
    <property type="entry name" value="TONB_DEPENDENT_REC_3"/>
    <property type="match status" value="1"/>
</dbReference>
<comment type="caution">
    <text evidence="11">The sequence shown here is derived from an EMBL/GenBank/DDBJ whole genome shotgun (WGS) entry which is preliminary data.</text>
</comment>
<name>A0A8T4HA56_9SPHI</name>
<sequence>MKITLFLVLCFVGAVHADGFSQHISVSFRKAKLNKVFEEFSKQTKHRFLYNDEILSKSPAIDIDLTNVNLEEALTAVAKKSNISYKVIAGTVSIGAKKHIDVAATSVSLQEAVSGVIRDEQGKALSGASVTVKGSAVSTSTASNGTFKINAKENAILVVTFMGYQSKEVPVSSRNTISIVLSAASQQLAEVEIVNTGYQNLDRKLFTGATSKVLAKDAERAGVPDVSRMLEGQVAGVSVQNVSGTFGAAPKIRVRGATSLSGDNKPLWVVDGIILEDVVNISNEALSTGDANTLIGSSVAGLNPDDIESFTILKDAAATAMYGARAMNGVIVVNTKKGRNTDGKPNVNYSGTFTTYLKPNYDQFDIMNSAEQMSVMLELENKGYFNHSSVSRSKDGGIFYKMYNMMYDYDETTNTFGLKNTKEERLNFLSRYAKSNTDWFDVLFKNSLLQEHSVSINSGTSRSQTYFSTSLTSDNGQTIGDNVKRYTANFRNNLKLNDKLSIEVLANGSVRDQRTPGTLTRASDPVYGQYSRDFDINPYSYALNSSRLITPYTEDGDLEYFVRNYAPFNILNELDNNYLTLQMIDFKVQGGLKYKIIPTLTYSLDGAYRFANTNRQHYVKEGSNMAGSFRANGDATIADGNINLYNDPDFPNDPPLVVLPEGGFFNSTVNSIKNYYFRQNLEYDNTFAKDHRLNVFGSMEIRYTDRQNSNYQGIGYQYENGGLVNPNYRYFKKLIEGGEPYFGMSYSYDRFVAAMGRVAYSFKEKYSLNGTVRYDGSNLMGKSKTARWLPTWNVSGAWNIDQEEFFQIPESIISSARVRGTYGLVASLGNATNSKAVYYNRVTYRPYENEKEGAIYISSLENSELTWEKLYELNFGADLSFFNNKVDVTFDWYKRNIFDLIGALRTSGIGGQFTKLANYGEMKAHGVELTIGGSPIRKTDGFRWRTQFNFGLNKNEVTKLEVDPNIWNLVRAEGAAKKGYSQRGLYSIQFDGLDPAYGYPTYVGTDGKKDTYLYLQDDKTEFLKYHGPVDPTLTGGFFNQFGYKNFSISALFTFATGNFVRLQPTYAASYNDMTAMSKDMTNRWLMPGDEQFTNIPALLDKFSNDNLVLRADGSKVSATYPYNAYNYSTERVAKGDFIRLKNISISYQLPKSILERLKMTSAQIALVGNNVALLYSDKKLNGADPEFFNNGGVAMPVPRQYTLSLKVGF</sequence>
<feature type="domain" description="Secretin/TonB short N-terminal" evidence="9">
    <location>
        <begin position="48"/>
        <end position="97"/>
    </location>
</feature>
<dbReference type="InterPro" id="IPR039426">
    <property type="entry name" value="TonB-dep_rcpt-like"/>
</dbReference>
<keyword evidence="6 7" id="KW-0998">Cell outer membrane</keyword>
<feature type="signal peptide" evidence="8">
    <location>
        <begin position="1"/>
        <end position="17"/>
    </location>
</feature>
<dbReference type="InterPro" id="IPR023997">
    <property type="entry name" value="TonB-dep_OMP_SusC/RagA_CS"/>
</dbReference>
<accession>A0A8T4HA56</accession>
<comment type="subcellular location">
    <subcellularLocation>
        <location evidence="1 7">Cell outer membrane</location>
        <topology evidence="1 7">Multi-pass membrane protein</topology>
    </subcellularLocation>
</comment>
<dbReference type="InterPro" id="IPR008969">
    <property type="entry name" value="CarboxyPept-like_regulatory"/>
</dbReference>
<dbReference type="Pfam" id="PF13715">
    <property type="entry name" value="CarbopepD_reg_2"/>
    <property type="match status" value="1"/>
</dbReference>
<dbReference type="InterPro" id="IPR023996">
    <property type="entry name" value="TonB-dep_OMP_SusC/RagA"/>
</dbReference>
<dbReference type="NCBIfam" id="TIGR04057">
    <property type="entry name" value="SusC_RagA_signa"/>
    <property type="match status" value="1"/>
</dbReference>
<dbReference type="InterPro" id="IPR037066">
    <property type="entry name" value="Plug_dom_sf"/>
</dbReference>
<protein>
    <submittedName>
        <fullName evidence="11">SusC/RagA family TonB-linked outer membrane protein</fullName>
    </submittedName>
</protein>
<dbReference type="Gene3D" id="2.60.40.1120">
    <property type="entry name" value="Carboxypeptidase-like, regulatory domain"/>
    <property type="match status" value="1"/>
</dbReference>
<proteinExistence type="inferred from homology"/>
<keyword evidence="4 7" id="KW-0812">Transmembrane</keyword>
<organism evidence="11 12">
    <name type="scientific">Rhinopithecimicrobium faecis</name>
    <dbReference type="NCBI Taxonomy" id="2820698"/>
    <lineage>
        <taxon>Bacteria</taxon>
        <taxon>Pseudomonadati</taxon>
        <taxon>Bacteroidota</taxon>
        <taxon>Sphingobacteriia</taxon>
        <taxon>Sphingobacteriales</taxon>
        <taxon>Sphingobacteriaceae</taxon>
        <taxon>Rhinopithecimicrobium</taxon>
    </lineage>
</organism>
<evidence type="ECO:0000256" key="4">
    <source>
        <dbReference type="ARBA" id="ARBA00022692"/>
    </source>
</evidence>
<dbReference type="Pfam" id="PF07715">
    <property type="entry name" value="Plug"/>
    <property type="match status" value="1"/>
</dbReference>
<evidence type="ECO:0000313" key="12">
    <source>
        <dbReference type="Proteomes" id="UP000679691"/>
    </source>
</evidence>
<dbReference type="InterPro" id="IPR011662">
    <property type="entry name" value="Secretin/TonB_short_N"/>
</dbReference>
<evidence type="ECO:0000256" key="3">
    <source>
        <dbReference type="ARBA" id="ARBA00022452"/>
    </source>
</evidence>
<evidence type="ECO:0000259" key="9">
    <source>
        <dbReference type="Pfam" id="PF07660"/>
    </source>
</evidence>
<evidence type="ECO:0000256" key="6">
    <source>
        <dbReference type="ARBA" id="ARBA00023237"/>
    </source>
</evidence>
<dbReference type="InterPro" id="IPR036942">
    <property type="entry name" value="Beta-barrel_TonB_sf"/>
</dbReference>
<evidence type="ECO:0000256" key="5">
    <source>
        <dbReference type="ARBA" id="ARBA00023136"/>
    </source>
</evidence>
<evidence type="ECO:0000256" key="7">
    <source>
        <dbReference type="PROSITE-ProRule" id="PRU01360"/>
    </source>
</evidence>
<dbReference type="RefSeq" id="WP_353545830.1">
    <property type="nucleotide sequence ID" value="NZ_JAGKSB010000002.1"/>
</dbReference>